<sequence length="184" mass="21829">MDGFLEIPIMTLYEIILNGGLSVFDIPFETRIRDTGLYSIELRRVRHDRKELDTFLKQLKEDMEKLTDAAREDFQEIFSPYFPGGYNEFFPEIEGINAKITEKELSVFDFPFHFRMKYPMFYSTELYTVRSDRRQLNAFLKRAQLDLLDFPEGVQKSDLESRLAPYLPGGKREFYPEFGELCDR</sequence>
<dbReference type="AlphaFoldDB" id="A0A9D1DQE1"/>
<comment type="caution">
    <text evidence="2">The sequence shown here is derived from an EMBL/GenBank/DDBJ whole genome shotgun (WGS) entry which is preliminary data.</text>
</comment>
<organism evidence="2 3">
    <name type="scientific">Candidatus Gallacutalibacter pullicola</name>
    <dbReference type="NCBI Taxonomy" id="2840830"/>
    <lineage>
        <taxon>Bacteria</taxon>
        <taxon>Bacillati</taxon>
        <taxon>Bacillota</taxon>
        <taxon>Clostridia</taxon>
        <taxon>Eubacteriales</taxon>
        <taxon>Candidatus Gallacutalibacter</taxon>
    </lineage>
</organism>
<protein>
    <submittedName>
        <fullName evidence="2">Uncharacterized protein</fullName>
    </submittedName>
</protein>
<reference evidence="2" key="1">
    <citation type="submission" date="2020-10" db="EMBL/GenBank/DDBJ databases">
        <authorList>
            <person name="Gilroy R."/>
        </authorList>
    </citation>
    <scope>NUCLEOTIDE SEQUENCE</scope>
    <source>
        <strain evidence="2">ChiSjej1B19-7085</strain>
    </source>
</reference>
<evidence type="ECO:0000256" key="1">
    <source>
        <dbReference type="SAM" id="Coils"/>
    </source>
</evidence>
<proteinExistence type="predicted"/>
<evidence type="ECO:0000313" key="3">
    <source>
        <dbReference type="Proteomes" id="UP000886785"/>
    </source>
</evidence>
<feature type="coiled-coil region" evidence="1">
    <location>
        <begin position="49"/>
        <end position="76"/>
    </location>
</feature>
<gene>
    <name evidence="2" type="ORF">IAA54_05480</name>
</gene>
<keyword evidence="1" id="KW-0175">Coiled coil</keyword>
<dbReference type="Proteomes" id="UP000886785">
    <property type="component" value="Unassembled WGS sequence"/>
</dbReference>
<reference evidence="2" key="2">
    <citation type="journal article" date="2021" name="PeerJ">
        <title>Extensive microbial diversity within the chicken gut microbiome revealed by metagenomics and culture.</title>
        <authorList>
            <person name="Gilroy R."/>
            <person name="Ravi A."/>
            <person name="Getino M."/>
            <person name="Pursley I."/>
            <person name="Horton D.L."/>
            <person name="Alikhan N.F."/>
            <person name="Baker D."/>
            <person name="Gharbi K."/>
            <person name="Hall N."/>
            <person name="Watson M."/>
            <person name="Adriaenssens E.M."/>
            <person name="Foster-Nyarko E."/>
            <person name="Jarju S."/>
            <person name="Secka A."/>
            <person name="Antonio M."/>
            <person name="Oren A."/>
            <person name="Chaudhuri R.R."/>
            <person name="La Ragione R."/>
            <person name="Hildebrand F."/>
            <person name="Pallen M.J."/>
        </authorList>
    </citation>
    <scope>NUCLEOTIDE SEQUENCE</scope>
    <source>
        <strain evidence="2">ChiSjej1B19-7085</strain>
    </source>
</reference>
<accession>A0A9D1DQE1</accession>
<name>A0A9D1DQE1_9FIRM</name>
<dbReference type="EMBL" id="DVHF01000063">
    <property type="protein sequence ID" value="HIR57101.1"/>
    <property type="molecule type" value="Genomic_DNA"/>
</dbReference>
<evidence type="ECO:0000313" key="2">
    <source>
        <dbReference type="EMBL" id="HIR57101.1"/>
    </source>
</evidence>